<dbReference type="Proteomes" id="UP000184096">
    <property type="component" value="Chromosome I"/>
</dbReference>
<evidence type="ECO:0000313" key="3">
    <source>
        <dbReference type="Proteomes" id="UP000184096"/>
    </source>
</evidence>
<evidence type="ECO:0000313" key="2">
    <source>
        <dbReference type="EMBL" id="SHN84255.1"/>
    </source>
</evidence>
<dbReference type="EMBL" id="LT670849">
    <property type="protein sequence ID" value="SHN84255.1"/>
    <property type="molecule type" value="Genomic_DNA"/>
</dbReference>
<sequence length="196" mass="21560">MSGPLPPSDLASRNPELVMLPAGTVVHRFYTAGYEPIFFDPSLLGRLNAPDGGYGVLYVAEKTSGAFAETFLRTPGRTLIDADLLRRKGYARLELHSDLTLIKLAGPGLAILGATAEVVHGGLPYDVPQAWSKALFEHPRGAHGVAYYARHDDEALCYAIFDRARSAVNEVERQTDLDQSWFWKLAQRYKVGMAPN</sequence>
<dbReference type="InterPro" id="IPR014914">
    <property type="entry name" value="RES_dom"/>
</dbReference>
<name>A0A1M7UMY7_9BRAD</name>
<dbReference type="AlphaFoldDB" id="A0A1M7UMY7"/>
<dbReference type="Pfam" id="PF08808">
    <property type="entry name" value="RES"/>
    <property type="match status" value="1"/>
</dbReference>
<gene>
    <name evidence="2" type="ORF">SAMN05444170_5832</name>
</gene>
<proteinExistence type="predicted"/>
<accession>A0A1M7UMY7</accession>
<dbReference type="OrthoDB" id="7257056at2"/>
<evidence type="ECO:0000259" key="1">
    <source>
        <dbReference type="Pfam" id="PF08808"/>
    </source>
</evidence>
<keyword evidence="3" id="KW-1185">Reference proteome</keyword>
<feature type="domain" description="RES" evidence="1">
    <location>
        <begin position="45"/>
        <end position="176"/>
    </location>
</feature>
<protein>
    <submittedName>
        <fullName evidence="2">RES domain-containing protein</fullName>
    </submittedName>
</protein>
<organism evidence="2 3">
    <name type="scientific">Bradyrhizobium erythrophlei</name>
    <dbReference type="NCBI Taxonomy" id="1437360"/>
    <lineage>
        <taxon>Bacteria</taxon>
        <taxon>Pseudomonadati</taxon>
        <taxon>Pseudomonadota</taxon>
        <taxon>Alphaproteobacteria</taxon>
        <taxon>Hyphomicrobiales</taxon>
        <taxon>Nitrobacteraceae</taxon>
        <taxon>Bradyrhizobium</taxon>
    </lineage>
</organism>
<reference evidence="3" key="1">
    <citation type="submission" date="2016-11" db="EMBL/GenBank/DDBJ databases">
        <authorList>
            <person name="Varghese N."/>
            <person name="Submissions S."/>
        </authorList>
    </citation>
    <scope>NUCLEOTIDE SEQUENCE [LARGE SCALE GENOMIC DNA]</scope>
    <source>
        <strain evidence="3">GAS401</strain>
    </source>
</reference>